<dbReference type="HAMAP" id="MF_00795">
    <property type="entry name" value="CutC"/>
    <property type="match status" value="1"/>
</dbReference>
<dbReference type="PANTHER" id="PTHR12598">
    <property type="entry name" value="COPPER HOMEOSTASIS PROTEIN CUTC"/>
    <property type="match status" value="1"/>
</dbReference>
<dbReference type="EMBL" id="VSIY01000004">
    <property type="protein sequence ID" value="TYB82390.1"/>
    <property type="molecule type" value="Genomic_DNA"/>
</dbReference>
<dbReference type="Gene3D" id="3.20.20.380">
    <property type="entry name" value="Copper homeostasis (CutC) domain"/>
    <property type="match status" value="1"/>
</dbReference>
<evidence type="ECO:0000256" key="2">
    <source>
        <dbReference type="HAMAP-Rule" id="MF_00795"/>
    </source>
</evidence>
<sequence>MDRIQIEICVDTPDGIAAARQGGADRIELCAGLGLGGLTPGPGLIEAAAQATIPSHAMIRPRAGDFRADAADLRAMLADIRAVREAGLAGVVIGVAGADGRLDTDALARLVEASGPLHVTLHRVFDLTPDPLAALETAVELGIGRILTSGGKPTAPEGAGMIARLCEAAAGRIEIMAGSGVNAGNAAGLIAAGVDALHASCGTVEAADDPFQFGASRRTDSDRVAALGRAATQAAKLEAQDT</sequence>
<comment type="similarity">
    <text evidence="1 2">Belongs to the CutC family.</text>
</comment>
<dbReference type="InterPro" id="IPR005627">
    <property type="entry name" value="CutC-like"/>
</dbReference>
<keyword evidence="2" id="KW-0963">Cytoplasm</keyword>
<protein>
    <recommendedName>
        <fullName evidence="2">PF03932 family protein CutC</fullName>
    </recommendedName>
</protein>
<dbReference type="Pfam" id="PF03932">
    <property type="entry name" value="CutC"/>
    <property type="match status" value="1"/>
</dbReference>
<dbReference type="Proteomes" id="UP000322080">
    <property type="component" value="Unassembled WGS sequence"/>
</dbReference>
<dbReference type="InterPro" id="IPR036822">
    <property type="entry name" value="CutC-like_dom_sf"/>
</dbReference>
<dbReference type="RefSeq" id="WP_148377153.1">
    <property type="nucleotide sequence ID" value="NZ_VSIY01000004.1"/>
</dbReference>
<comment type="subcellular location">
    <subcellularLocation>
        <location evidence="2">Cytoplasm</location>
    </subcellularLocation>
</comment>
<proteinExistence type="inferred from homology"/>
<name>A0A5D0RL75_9RHOB</name>
<dbReference type="SUPFAM" id="SSF110395">
    <property type="entry name" value="CutC-like"/>
    <property type="match status" value="1"/>
</dbReference>
<comment type="caution">
    <text evidence="2">Once thought to be involved in copper homeostasis, experiments in E.coli have shown this is not the case.</text>
</comment>
<dbReference type="PANTHER" id="PTHR12598:SF0">
    <property type="entry name" value="COPPER HOMEOSTASIS PROTEIN CUTC HOMOLOG"/>
    <property type="match status" value="1"/>
</dbReference>
<comment type="caution">
    <text evidence="3">The sequence shown here is derived from an EMBL/GenBank/DDBJ whole genome shotgun (WGS) entry which is preliminary data.</text>
</comment>
<dbReference type="AlphaFoldDB" id="A0A5D0RL75"/>
<dbReference type="GO" id="GO:0005507">
    <property type="term" value="F:copper ion binding"/>
    <property type="evidence" value="ECO:0007669"/>
    <property type="project" value="TreeGrafter"/>
</dbReference>
<keyword evidence="4" id="KW-1185">Reference proteome</keyword>
<reference evidence="3 4" key="1">
    <citation type="submission" date="2019-08" db="EMBL/GenBank/DDBJ databases">
        <title>Identification of a novel species of the genus Boseongicola.</title>
        <authorList>
            <person name="Zhang X.-Q."/>
        </authorList>
    </citation>
    <scope>NUCLEOTIDE SEQUENCE [LARGE SCALE GENOMIC DNA]</scope>
    <source>
        <strain evidence="3 4">HY14</strain>
    </source>
</reference>
<evidence type="ECO:0000256" key="1">
    <source>
        <dbReference type="ARBA" id="ARBA00007768"/>
    </source>
</evidence>
<evidence type="ECO:0000313" key="4">
    <source>
        <dbReference type="Proteomes" id="UP000322080"/>
    </source>
</evidence>
<gene>
    <name evidence="2" type="primary">cutC</name>
    <name evidence="3" type="ORF">FVF75_06645</name>
</gene>
<accession>A0A5D0RL75</accession>
<dbReference type="GO" id="GO:0005737">
    <property type="term" value="C:cytoplasm"/>
    <property type="evidence" value="ECO:0007669"/>
    <property type="project" value="UniProtKB-SubCell"/>
</dbReference>
<organism evidence="3 4">
    <name type="scientific">Maritimibacter fusiformis</name>
    <dbReference type="NCBI Taxonomy" id="2603819"/>
    <lineage>
        <taxon>Bacteria</taxon>
        <taxon>Pseudomonadati</taxon>
        <taxon>Pseudomonadota</taxon>
        <taxon>Alphaproteobacteria</taxon>
        <taxon>Rhodobacterales</taxon>
        <taxon>Roseobacteraceae</taxon>
        <taxon>Maritimibacter</taxon>
    </lineage>
</organism>
<evidence type="ECO:0000313" key="3">
    <source>
        <dbReference type="EMBL" id="TYB82390.1"/>
    </source>
</evidence>